<evidence type="ECO:0000313" key="2">
    <source>
        <dbReference type="EMBL" id="WNM58087.1"/>
    </source>
</evidence>
<organism evidence="2 3">
    <name type="scientific">Candidatus Nitrospira allomarina</name>
    <dbReference type="NCBI Taxonomy" id="3020900"/>
    <lineage>
        <taxon>Bacteria</taxon>
        <taxon>Pseudomonadati</taxon>
        <taxon>Nitrospirota</taxon>
        <taxon>Nitrospiria</taxon>
        <taxon>Nitrospirales</taxon>
        <taxon>Nitrospiraceae</taxon>
        <taxon>Nitrospira</taxon>
    </lineage>
</organism>
<evidence type="ECO:0000313" key="3">
    <source>
        <dbReference type="Proteomes" id="UP001302719"/>
    </source>
</evidence>
<gene>
    <name evidence="2" type="ORF">PP769_19285</name>
</gene>
<reference evidence="2 3" key="1">
    <citation type="submission" date="2023-01" db="EMBL/GenBank/DDBJ databases">
        <title>Cultivation and genomic characterization of new, ubiquitous marine nitrite-oxidizing bacteria from the Nitrospirales.</title>
        <authorList>
            <person name="Mueller A.J."/>
            <person name="Daebeler A."/>
            <person name="Herbold C.W."/>
            <person name="Kirkegaard R.H."/>
            <person name="Daims H."/>
        </authorList>
    </citation>
    <scope>NUCLEOTIDE SEQUENCE [LARGE SCALE GENOMIC DNA]</scope>
    <source>
        <strain evidence="2 3">VA</strain>
    </source>
</reference>
<evidence type="ECO:0000259" key="1">
    <source>
        <dbReference type="Pfam" id="PF01243"/>
    </source>
</evidence>
<dbReference type="KEGG" id="nall:PP769_19285"/>
<dbReference type="SUPFAM" id="SSF50475">
    <property type="entry name" value="FMN-binding split barrel"/>
    <property type="match status" value="1"/>
</dbReference>
<name>A0AA96GBQ7_9BACT</name>
<dbReference type="InterPro" id="IPR011576">
    <property type="entry name" value="Pyridox_Oxase_N"/>
</dbReference>
<sequence>MIEEPALGFEYDGENPSSKEPGESLSLRIRRLMDSQPFAVLCTQGEQHPYGSLVAFSMTEDLATAVFATPVTTRKFKLLSQSDRVALLIDNRCQHPDNMMNVEAVTATGQAKRVGEGMDFEFWSRLLTARHGYLSGFVRAPTVALFCIEIVRYFHVERFQEVRQWIPQKIPG</sequence>
<dbReference type="InterPro" id="IPR012349">
    <property type="entry name" value="Split_barrel_FMN-bd"/>
</dbReference>
<feature type="domain" description="Pyridoxamine 5'-phosphate oxidase N-terminal" evidence="1">
    <location>
        <begin position="29"/>
        <end position="152"/>
    </location>
</feature>
<accession>A0AA96GBQ7</accession>
<dbReference type="RefSeq" id="WP_312643406.1">
    <property type="nucleotide sequence ID" value="NZ_CP116967.1"/>
</dbReference>
<dbReference type="Pfam" id="PF01243">
    <property type="entry name" value="PNPOx_N"/>
    <property type="match status" value="1"/>
</dbReference>
<keyword evidence="3" id="KW-1185">Reference proteome</keyword>
<dbReference type="AlphaFoldDB" id="A0AA96GBQ7"/>
<dbReference type="EMBL" id="CP116967">
    <property type="protein sequence ID" value="WNM58087.1"/>
    <property type="molecule type" value="Genomic_DNA"/>
</dbReference>
<dbReference type="Gene3D" id="2.30.110.10">
    <property type="entry name" value="Electron Transport, Fmn-binding Protein, Chain A"/>
    <property type="match status" value="1"/>
</dbReference>
<dbReference type="Proteomes" id="UP001302719">
    <property type="component" value="Chromosome"/>
</dbReference>
<proteinExistence type="predicted"/>
<protein>
    <submittedName>
        <fullName evidence="2">Pyridoxamine 5'-phosphate oxidase family protein</fullName>
    </submittedName>
</protein>